<dbReference type="Gramene" id="TraesMAC3A03G01488760.1">
    <property type="protein sequence ID" value="TraesMAC3A03G01488760.1"/>
    <property type="gene ID" value="TraesMAC3A03G01488760"/>
</dbReference>
<dbReference type="Gramene" id="TraesLAC3A03G01434370.1">
    <property type="protein sequence ID" value="TraesLAC3A03G01434370.1"/>
    <property type="gene ID" value="TraesLAC3A03G01434370"/>
</dbReference>
<dbReference type="Gramene" id="TraesCS3A02G442800.1">
    <property type="protein sequence ID" value="TraesCS3A02G442800.1"/>
    <property type="gene ID" value="TraesCS3A02G442800"/>
</dbReference>
<dbReference type="STRING" id="4565.A0A3B6ER74"/>
<dbReference type="Gramene" id="TraesCLE_scaffold_016317_01G000300.1">
    <property type="protein sequence ID" value="TraesCLE_scaffold_016317_01G000300.1"/>
    <property type="gene ID" value="TraesCLE_scaffold_016317_01G000300"/>
</dbReference>
<evidence type="ECO:0000313" key="5">
    <source>
        <dbReference type="Proteomes" id="UP000019116"/>
    </source>
</evidence>
<evidence type="ECO:0000259" key="3">
    <source>
        <dbReference type="SMART" id="SM00505"/>
    </source>
</evidence>
<dbReference type="InterPro" id="IPR003614">
    <property type="entry name" value="Knottins"/>
</dbReference>
<dbReference type="Gramene" id="TraesWEE_scaffold_001272_01G000500.1">
    <property type="protein sequence ID" value="TraesWEE_scaffold_001272_01G000500.1"/>
    <property type="gene ID" value="TraesWEE_scaffold_001272_01G000500"/>
</dbReference>
<dbReference type="Gramene" id="TraesCS3A03G1028600.1">
    <property type="protein sequence ID" value="TraesCS3A03G1028600.1.CDS"/>
    <property type="gene ID" value="TraesCS3A03G1028600"/>
</dbReference>
<dbReference type="GO" id="GO:0006952">
    <property type="term" value="P:defense response"/>
    <property type="evidence" value="ECO:0000318"/>
    <property type="project" value="GO_Central"/>
</dbReference>
<sequence length="79" mass="8569">MGRLSVKVLVVVLLLLAATEEQGGSVQVALARVCTRPSHKFHWACLDTNKCASACLTEGYTGGKCGGRRGRRCFCTWHC</sequence>
<dbReference type="Gramene" id="TraesJAG3A03G01499020.1">
    <property type="protein sequence ID" value="TraesJAG3A03G01499020.1"/>
    <property type="gene ID" value="TraesJAG3A03G01499020"/>
</dbReference>
<name>A0A3B6ER74_WHEAT</name>
<protein>
    <recommendedName>
        <fullName evidence="3">Knottins-like domain-containing protein</fullName>
    </recommendedName>
</protein>
<dbReference type="SMART" id="SM00505">
    <property type="entry name" value="Knot1"/>
    <property type="match status" value="1"/>
</dbReference>
<keyword evidence="5" id="KW-1185">Reference proteome</keyword>
<dbReference type="Gramene" id="TraesCAD_scaffold_002341_01G000600.1">
    <property type="protein sequence ID" value="TraesCAD_scaffold_002341_01G000600.1"/>
    <property type="gene ID" value="TraesCAD_scaffold_002341_01G000600"/>
</dbReference>
<evidence type="ECO:0000313" key="4">
    <source>
        <dbReference type="EnsemblPlants" id="TraesCS3A02G442800.1"/>
    </source>
</evidence>
<keyword evidence="1" id="KW-1015">Disulfide bond</keyword>
<dbReference type="Gramene" id="TraesLDM3A03G01490810.1">
    <property type="protein sequence ID" value="TraesLDM3A03G01490810.1"/>
    <property type="gene ID" value="TraesLDM3A03G01490810"/>
</dbReference>
<accession>A0A3B6ER74</accession>
<dbReference type="AlphaFoldDB" id="A0A3B6ER74"/>
<dbReference type="Gramene" id="TraesARI3A03G01511980.1">
    <property type="protein sequence ID" value="TraesARI3A03G01511980.1"/>
    <property type="gene ID" value="TraesARI3A03G01511980"/>
</dbReference>
<dbReference type="Gene3D" id="3.30.30.10">
    <property type="entry name" value="Knottin, scorpion toxin-like"/>
    <property type="match status" value="1"/>
</dbReference>
<evidence type="ECO:0000256" key="1">
    <source>
        <dbReference type="ARBA" id="ARBA00023157"/>
    </source>
</evidence>
<dbReference type="PANTHER" id="PTHR33147:SF152">
    <property type="entry name" value="KNOTTIN SCORPION TOXIN-LIKE DOMAIN-CONTAINING PROTEIN"/>
    <property type="match status" value="1"/>
</dbReference>
<dbReference type="Gramene" id="TraesSTA3A03G01482240.1">
    <property type="protein sequence ID" value="TraesSTA3A03G01482240.1"/>
    <property type="gene ID" value="TraesSTA3A03G01482240"/>
</dbReference>
<reference evidence="4" key="2">
    <citation type="submission" date="2018-10" db="UniProtKB">
        <authorList>
            <consortium name="EnsemblPlants"/>
        </authorList>
    </citation>
    <scope>IDENTIFICATION</scope>
</reference>
<organism evidence="4">
    <name type="scientific">Triticum aestivum</name>
    <name type="common">Wheat</name>
    <dbReference type="NCBI Taxonomy" id="4565"/>
    <lineage>
        <taxon>Eukaryota</taxon>
        <taxon>Viridiplantae</taxon>
        <taxon>Streptophyta</taxon>
        <taxon>Embryophyta</taxon>
        <taxon>Tracheophyta</taxon>
        <taxon>Spermatophyta</taxon>
        <taxon>Magnoliopsida</taxon>
        <taxon>Liliopsida</taxon>
        <taxon>Poales</taxon>
        <taxon>Poaceae</taxon>
        <taxon>BOP clade</taxon>
        <taxon>Pooideae</taxon>
        <taxon>Triticodae</taxon>
        <taxon>Triticeae</taxon>
        <taxon>Triticinae</taxon>
        <taxon>Triticum</taxon>
    </lineage>
</organism>
<dbReference type="Gramene" id="TraesNOR3A03G01511770.1">
    <property type="protein sequence ID" value="TraesNOR3A03G01511770.1"/>
    <property type="gene ID" value="TraesNOR3A03G01511770"/>
</dbReference>
<dbReference type="InterPro" id="IPR036574">
    <property type="entry name" value="Scorpion_toxin-like_sf"/>
</dbReference>
<feature type="domain" description="Knottins-like" evidence="3">
    <location>
        <begin position="33"/>
        <end position="79"/>
    </location>
</feature>
<reference evidence="4" key="1">
    <citation type="submission" date="2018-08" db="EMBL/GenBank/DDBJ databases">
        <authorList>
            <person name="Rossello M."/>
        </authorList>
    </citation>
    <scope>NUCLEOTIDE SEQUENCE [LARGE SCALE GENOMIC DNA]</scope>
    <source>
        <strain evidence="4">cv. Chinese Spring</strain>
    </source>
</reference>
<dbReference type="GeneID" id="123059079"/>
<proteinExistence type="predicted"/>
<dbReference type="Gramene" id="TraesPARA_EIv1.0_0868800.1">
    <property type="protein sequence ID" value="TraesPARA_EIv1.0_0868800.1.CDS"/>
    <property type="gene ID" value="TraesPARA_EIv1.0_0868800"/>
</dbReference>
<dbReference type="SMR" id="A0A3B6ER74"/>
<dbReference type="Gramene" id="TraesKAR3A01G0421750.1">
    <property type="protein sequence ID" value="cds.TraesKAR3A01G0421750.1"/>
    <property type="gene ID" value="TraesKAR3A01G0421750"/>
</dbReference>
<keyword evidence="2" id="KW-0732">Signal</keyword>
<dbReference type="PANTHER" id="PTHR33147">
    <property type="entry name" value="DEFENSIN-LIKE PROTEIN 1"/>
    <property type="match status" value="1"/>
</dbReference>
<dbReference type="OrthoDB" id="683455at2759"/>
<dbReference type="Gramene" id="TraesJUL3A03G01502820.1">
    <property type="protein sequence ID" value="TraesJUL3A03G01502820.1"/>
    <property type="gene ID" value="TraesJUL3A03G01502820"/>
</dbReference>
<gene>
    <name evidence="4" type="primary">LOC123059079</name>
</gene>
<feature type="chain" id="PRO_5043173850" description="Knottins-like domain-containing protein" evidence="2">
    <location>
        <begin position="24"/>
        <end position="79"/>
    </location>
</feature>
<dbReference type="Gramene" id="TraesROB_scaffold_026819_01G000300.1">
    <property type="protein sequence ID" value="TraesROB_scaffold_026819_01G000300.1"/>
    <property type="gene ID" value="TraesROB_scaffold_026819_01G000300"/>
</dbReference>
<dbReference type="EnsemblPlants" id="TraesCS3A02G442800.1">
    <property type="protein sequence ID" value="TraesCS3A02G442800.1"/>
    <property type="gene ID" value="TraesCS3A02G442800"/>
</dbReference>
<dbReference type="RefSeq" id="XP_044337657.1">
    <property type="nucleotide sequence ID" value="XM_044481722.1"/>
</dbReference>
<dbReference type="SUPFAM" id="SSF57095">
    <property type="entry name" value="Scorpion toxin-like"/>
    <property type="match status" value="1"/>
</dbReference>
<dbReference type="Proteomes" id="UP000019116">
    <property type="component" value="Chromosome 3A"/>
</dbReference>
<dbReference type="Gramene" id="TraesRN3A0101048100.1">
    <property type="protein sequence ID" value="TraesRN3A0101048100.1"/>
    <property type="gene ID" value="TraesRN3A0101048100"/>
</dbReference>
<dbReference type="Pfam" id="PF00304">
    <property type="entry name" value="Gamma-thionin"/>
    <property type="match status" value="1"/>
</dbReference>
<evidence type="ECO:0000256" key="2">
    <source>
        <dbReference type="SAM" id="SignalP"/>
    </source>
</evidence>
<feature type="signal peptide" evidence="2">
    <location>
        <begin position="1"/>
        <end position="23"/>
    </location>
</feature>